<accession>A0A1G2FXX8</accession>
<feature type="domain" description="NAD-dependent epimerase/dehydratase" evidence="2">
    <location>
        <begin position="9"/>
        <end position="240"/>
    </location>
</feature>
<evidence type="ECO:0000313" key="4">
    <source>
        <dbReference type="Proteomes" id="UP000176700"/>
    </source>
</evidence>
<dbReference type="InterPro" id="IPR001509">
    <property type="entry name" value="Epimerase_deHydtase"/>
</dbReference>
<proteinExistence type="inferred from homology"/>
<reference evidence="3 4" key="1">
    <citation type="journal article" date="2016" name="Nat. Commun.">
        <title>Thousands of microbial genomes shed light on interconnected biogeochemical processes in an aquifer system.</title>
        <authorList>
            <person name="Anantharaman K."/>
            <person name="Brown C.T."/>
            <person name="Hug L.A."/>
            <person name="Sharon I."/>
            <person name="Castelle C.J."/>
            <person name="Probst A.J."/>
            <person name="Thomas B.C."/>
            <person name="Singh A."/>
            <person name="Wilkins M.J."/>
            <person name="Karaoz U."/>
            <person name="Brodie E.L."/>
            <person name="Williams K.H."/>
            <person name="Hubbard S.S."/>
            <person name="Banfield J.F."/>
        </authorList>
    </citation>
    <scope>NUCLEOTIDE SEQUENCE [LARGE SCALE GENOMIC DNA]</scope>
</reference>
<dbReference type="Proteomes" id="UP000176700">
    <property type="component" value="Unassembled WGS sequence"/>
</dbReference>
<dbReference type="Gene3D" id="3.40.50.720">
    <property type="entry name" value="NAD(P)-binding Rossmann-like Domain"/>
    <property type="match status" value="1"/>
</dbReference>
<evidence type="ECO:0000256" key="1">
    <source>
        <dbReference type="ARBA" id="ARBA00007637"/>
    </source>
</evidence>
<protein>
    <recommendedName>
        <fullName evidence="2">NAD-dependent epimerase/dehydratase domain-containing protein</fullName>
    </recommendedName>
</protein>
<dbReference type="Pfam" id="PF01370">
    <property type="entry name" value="Epimerase"/>
    <property type="match status" value="1"/>
</dbReference>
<dbReference type="PANTHER" id="PTHR43000">
    <property type="entry name" value="DTDP-D-GLUCOSE 4,6-DEHYDRATASE-RELATED"/>
    <property type="match status" value="1"/>
</dbReference>
<evidence type="ECO:0000313" key="3">
    <source>
        <dbReference type="EMBL" id="OGZ42677.1"/>
    </source>
</evidence>
<dbReference type="InterPro" id="IPR036291">
    <property type="entry name" value="NAD(P)-bd_dom_sf"/>
</dbReference>
<evidence type="ECO:0000259" key="2">
    <source>
        <dbReference type="Pfam" id="PF01370"/>
    </source>
</evidence>
<dbReference type="SUPFAM" id="SSF51735">
    <property type="entry name" value="NAD(P)-binding Rossmann-fold domains"/>
    <property type="match status" value="1"/>
</dbReference>
<dbReference type="AlphaFoldDB" id="A0A1G2FXX8"/>
<comment type="similarity">
    <text evidence="1">Belongs to the NAD(P)-dependent epimerase/dehydratase family.</text>
</comment>
<name>A0A1G2FXX8_9BACT</name>
<sequence length="321" mass="35959">MPLAKQHSVLVTGAGGFIGANLVRHLLKKGCTVHAVTFSQLPSWRLSDCSGDITIHRLDLRDAERVAALVKKVKPSFVYHLATHGGYHKQQDGRRIVHTNIMGSFNLFDALKTCRTLKRIVNAGSSSEYGSKSHPMKEQDVLEPTTAYGVAKAAQTLLAQYLAREEALPLVTLRFFSVYGPFEEPGRLIADVMCAVVRKRKLQLSSPDPKRDFVFVDDVVEALEKTMTLPGIEGEIFNIGSGKEHTVLDAVTLAMEEAGAKTDIQWGIKRKQRLYGSVRWVADIGKAKRTLQWKPRHSLADGLRKTYEWFRENIQLYEKAE</sequence>
<gene>
    <name evidence="3" type="ORF">A2W41_02940</name>
</gene>
<organism evidence="3 4">
    <name type="scientific">Candidatus Ryanbacteria bacterium RIFCSPHIGHO2_01_45_13</name>
    <dbReference type="NCBI Taxonomy" id="1802112"/>
    <lineage>
        <taxon>Bacteria</taxon>
        <taxon>Candidatus Ryaniibacteriota</taxon>
    </lineage>
</organism>
<dbReference type="EMBL" id="MHNI01000014">
    <property type="protein sequence ID" value="OGZ42677.1"/>
    <property type="molecule type" value="Genomic_DNA"/>
</dbReference>
<comment type="caution">
    <text evidence="3">The sequence shown here is derived from an EMBL/GenBank/DDBJ whole genome shotgun (WGS) entry which is preliminary data.</text>
</comment>